<comment type="caution">
    <text evidence="2">The sequence shown here is derived from an EMBL/GenBank/DDBJ whole genome shotgun (WGS) entry which is preliminary data.</text>
</comment>
<sequence length="286" mass="31803">MVVGLSYCPGTLATYTAQGYLQCTYGRRAIVFRHEQYGERNYGAEVEAKEEVVPKPPPVGPTKKLGEEFSKTYTTKEWKHGFEFLELKLIVFVTNVELARVAIEKKDASIKAWEQRERSKVENTAQKKLTVIEAVEDRLLSALGGHQKGMKERGTSQAQSNRMTSSKSQSQQHERSNSSGSNHKKPPEQISNPCKVVNNVLKSQSIKTGAEPVDELRENGIHDNQYCADIIKAQKNLVLEESSSTANLNASEDTNTIGEARKVQFIGEQLGFKWVGNRESDGGKGV</sequence>
<dbReference type="EMBL" id="BKCJ010304370">
    <property type="protein sequence ID" value="GEZ64232.1"/>
    <property type="molecule type" value="Genomic_DNA"/>
</dbReference>
<evidence type="ECO:0000313" key="2">
    <source>
        <dbReference type="EMBL" id="GEZ64232.1"/>
    </source>
</evidence>
<evidence type="ECO:0000256" key="1">
    <source>
        <dbReference type="SAM" id="MobiDB-lite"/>
    </source>
</evidence>
<feature type="compositionally biased region" description="Polar residues" evidence="1">
    <location>
        <begin position="155"/>
        <end position="181"/>
    </location>
</feature>
<gene>
    <name evidence="2" type="ORF">Tci_536205</name>
</gene>
<protein>
    <submittedName>
        <fullName evidence="2">Uncharacterized protein</fullName>
    </submittedName>
</protein>
<proteinExistence type="predicted"/>
<feature type="region of interest" description="Disordered" evidence="1">
    <location>
        <begin position="143"/>
        <end position="194"/>
    </location>
</feature>
<organism evidence="2">
    <name type="scientific">Tanacetum cinerariifolium</name>
    <name type="common">Dalmatian daisy</name>
    <name type="synonym">Chrysanthemum cinerariifolium</name>
    <dbReference type="NCBI Taxonomy" id="118510"/>
    <lineage>
        <taxon>Eukaryota</taxon>
        <taxon>Viridiplantae</taxon>
        <taxon>Streptophyta</taxon>
        <taxon>Embryophyta</taxon>
        <taxon>Tracheophyta</taxon>
        <taxon>Spermatophyta</taxon>
        <taxon>Magnoliopsida</taxon>
        <taxon>eudicotyledons</taxon>
        <taxon>Gunneridae</taxon>
        <taxon>Pentapetalae</taxon>
        <taxon>asterids</taxon>
        <taxon>campanulids</taxon>
        <taxon>Asterales</taxon>
        <taxon>Asteraceae</taxon>
        <taxon>Asteroideae</taxon>
        <taxon>Anthemideae</taxon>
        <taxon>Anthemidinae</taxon>
        <taxon>Tanacetum</taxon>
    </lineage>
</organism>
<dbReference type="AlphaFoldDB" id="A0A699IKY0"/>
<name>A0A699IKY0_TANCI</name>
<accession>A0A699IKY0</accession>
<reference evidence="2" key="1">
    <citation type="journal article" date="2019" name="Sci. Rep.">
        <title>Draft genome of Tanacetum cinerariifolium, the natural source of mosquito coil.</title>
        <authorList>
            <person name="Yamashiro T."/>
            <person name="Shiraishi A."/>
            <person name="Satake H."/>
            <person name="Nakayama K."/>
        </authorList>
    </citation>
    <scope>NUCLEOTIDE SEQUENCE</scope>
</reference>